<comment type="catalytic activity">
    <reaction evidence="1">
        <text>a 1,2-diacyl-sn-glycero-3-phosphocholine + H2O = a 1-acyl-sn-glycero-3-phosphocholine + a fatty acid + H(+)</text>
        <dbReference type="Rhea" id="RHEA:15801"/>
        <dbReference type="ChEBI" id="CHEBI:15377"/>
        <dbReference type="ChEBI" id="CHEBI:15378"/>
        <dbReference type="ChEBI" id="CHEBI:28868"/>
        <dbReference type="ChEBI" id="CHEBI:57643"/>
        <dbReference type="ChEBI" id="CHEBI:58168"/>
        <dbReference type="EC" id="3.1.1.4"/>
    </reaction>
</comment>
<keyword evidence="6" id="KW-0443">Lipid metabolism</keyword>
<protein>
    <recommendedName>
        <fullName evidence="7">Phospholipase A2-like central domain-containing protein</fullName>
    </recommendedName>
</protein>
<proteinExistence type="predicted"/>
<keyword evidence="4" id="KW-0106">Calcium</keyword>
<feature type="domain" description="Phospholipase A2-like central" evidence="7">
    <location>
        <begin position="145"/>
        <end position="185"/>
    </location>
</feature>
<keyword evidence="5" id="KW-0442">Lipid degradation</keyword>
<keyword evidence="9" id="KW-1185">Reference proteome</keyword>
<gene>
    <name evidence="8" type="ORF">ONB1V03_LOCUS11810</name>
</gene>
<evidence type="ECO:0000313" key="9">
    <source>
        <dbReference type="Proteomes" id="UP000728032"/>
    </source>
</evidence>
<accession>A0A7R9QQY1</accession>
<evidence type="ECO:0000256" key="1">
    <source>
        <dbReference type="ARBA" id="ARBA00001604"/>
    </source>
</evidence>
<name>A0A7R9QQY1_9ACAR</name>
<feature type="non-terminal residue" evidence="8">
    <location>
        <position position="229"/>
    </location>
</feature>
<dbReference type="GO" id="GO:0006644">
    <property type="term" value="P:phospholipid metabolic process"/>
    <property type="evidence" value="ECO:0007669"/>
    <property type="project" value="InterPro"/>
</dbReference>
<dbReference type="Proteomes" id="UP000728032">
    <property type="component" value="Unassembled WGS sequence"/>
</dbReference>
<dbReference type="Pfam" id="PF05826">
    <property type="entry name" value="Phospholip_A2_2"/>
    <property type="match status" value="1"/>
</dbReference>
<dbReference type="EMBL" id="OC923921">
    <property type="protein sequence ID" value="CAD7655165.1"/>
    <property type="molecule type" value="Genomic_DNA"/>
</dbReference>
<dbReference type="GO" id="GO:0050482">
    <property type="term" value="P:arachidonate secretion"/>
    <property type="evidence" value="ECO:0007669"/>
    <property type="project" value="InterPro"/>
</dbReference>
<dbReference type="GO" id="GO:0016042">
    <property type="term" value="P:lipid catabolic process"/>
    <property type="evidence" value="ECO:0007669"/>
    <property type="project" value="UniProtKB-KW"/>
</dbReference>
<dbReference type="Gene3D" id="1.20.90.10">
    <property type="entry name" value="Phospholipase A2 domain"/>
    <property type="match status" value="1"/>
</dbReference>
<dbReference type="GO" id="GO:0004623">
    <property type="term" value="F:phospholipase A2 activity"/>
    <property type="evidence" value="ECO:0007669"/>
    <property type="project" value="UniProtKB-EC"/>
</dbReference>
<evidence type="ECO:0000256" key="2">
    <source>
        <dbReference type="ARBA" id="ARBA00001913"/>
    </source>
</evidence>
<evidence type="ECO:0000256" key="5">
    <source>
        <dbReference type="ARBA" id="ARBA00022963"/>
    </source>
</evidence>
<sequence>CFWFIYIENKLQDHDTNEDLVSLNSYALESMPLDIILLMEKTMAVLEFDTSGKVLEKCQLFDLEKEAHKADLTASATGLPVIKSDFKTMQEAINKCRELSEKSSPVSSLEQISPNITENSISLFSLWRGLIPGTKLLMITAPLGSRSHCDCDEDFLKCLKRSSNSYAQMLGNFYFNVLKVQCIKEERPVVCVEIRKNSNGKEECVRYEVSNESKMKFVTPVDVMSIMFS</sequence>
<evidence type="ECO:0000256" key="4">
    <source>
        <dbReference type="ARBA" id="ARBA00022837"/>
    </source>
</evidence>
<reference evidence="8" key="1">
    <citation type="submission" date="2020-11" db="EMBL/GenBank/DDBJ databases">
        <authorList>
            <person name="Tran Van P."/>
        </authorList>
    </citation>
    <scope>NUCLEOTIDE SEQUENCE</scope>
</reference>
<evidence type="ECO:0000256" key="3">
    <source>
        <dbReference type="ARBA" id="ARBA00022801"/>
    </source>
</evidence>
<comment type="cofactor">
    <cofactor evidence="2">
        <name>Ca(2+)</name>
        <dbReference type="ChEBI" id="CHEBI:29108"/>
    </cofactor>
</comment>
<dbReference type="InterPro" id="IPR036444">
    <property type="entry name" value="PLipase_A2_dom_sf"/>
</dbReference>
<keyword evidence="3" id="KW-0378">Hydrolase</keyword>
<dbReference type="InterPro" id="IPR016090">
    <property type="entry name" value="PLA2-like_dom"/>
</dbReference>
<dbReference type="SUPFAM" id="SSF48619">
    <property type="entry name" value="Phospholipase A2, PLA2"/>
    <property type="match status" value="1"/>
</dbReference>
<dbReference type="AlphaFoldDB" id="A0A7R9QQY1"/>
<organism evidence="8">
    <name type="scientific">Oppiella nova</name>
    <dbReference type="NCBI Taxonomy" id="334625"/>
    <lineage>
        <taxon>Eukaryota</taxon>
        <taxon>Metazoa</taxon>
        <taxon>Ecdysozoa</taxon>
        <taxon>Arthropoda</taxon>
        <taxon>Chelicerata</taxon>
        <taxon>Arachnida</taxon>
        <taxon>Acari</taxon>
        <taxon>Acariformes</taxon>
        <taxon>Sarcoptiformes</taxon>
        <taxon>Oribatida</taxon>
        <taxon>Brachypylina</taxon>
        <taxon>Oppioidea</taxon>
        <taxon>Oppiidae</taxon>
        <taxon>Oppiella</taxon>
    </lineage>
</organism>
<evidence type="ECO:0000313" key="8">
    <source>
        <dbReference type="EMBL" id="CAD7655165.1"/>
    </source>
</evidence>
<evidence type="ECO:0000259" key="7">
    <source>
        <dbReference type="Pfam" id="PF05826"/>
    </source>
</evidence>
<dbReference type="PANTHER" id="PTHR12253">
    <property type="entry name" value="RH14732P"/>
    <property type="match status" value="1"/>
</dbReference>
<evidence type="ECO:0000256" key="6">
    <source>
        <dbReference type="ARBA" id="ARBA00023098"/>
    </source>
</evidence>
<dbReference type="OrthoDB" id="6501032at2759"/>
<dbReference type="EMBL" id="CAJPVJ010009096">
    <property type="protein sequence ID" value="CAG2172352.1"/>
    <property type="molecule type" value="Genomic_DNA"/>
</dbReference>